<proteinExistence type="predicted"/>
<comment type="caution">
    <text evidence="1">The sequence shown here is derived from an EMBL/GenBank/DDBJ whole genome shotgun (WGS) entry which is preliminary data.</text>
</comment>
<name>A0ACB9RY96_9MYRT</name>
<dbReference type="Proteomes" id="UP001057402">
    <property type="component" value="Chromosome 3"/>
</dbReference>
<protein>
    <submittedName>
        <fullName evidence="1">Uncharacterized protein</fullName>
    </submittedName>
</protein>
<sequence length="473" mass="52170">MMSLFKEVSLESSNSDIALGKVGALDIRSSVILASKKVSTFMGELILNGSIMTVRKSPAVLVSPESETPSGFYYLSSLDQAIPFTIKTIYTYDKSGDNLGKIMREALAKVLVHYYPLTGSLALRPDGEFIVELTKKGVPFVEAVANCTMDVIGDIRVPNPDTTTKLIYTDPTAKTIFDVPLLTAQVTKFKCGGFTLGIGVNHSMVDGVSGMNFINSWAETTCSKPISAIPFHDRTLLRTRTPPQIMYPYDDVIDVADTSDMESYYQKEALINWSFRFDSEKIAKIKYMALADGTLKNCSTFAALSAFIWRARSKALNMKPHQLTKLRIMVDFRQKLKGLPEGYFGNGVTTIGCICSNGELTERPMSFAVEKIKNALGMVTEEYVRSKIDFTGVYKPQLSSVGTLVISSWTRLAYGCSNFGWGDPTNFGCGDMARELCVFFNEGADKNRKMVVVLALPKSVMANLEKVIEEACK</sequence>
<evidence type="ECO:0000313" key="2">
    <source>
        <dbReference type="Proteomes" id="UP001057402"/>
    </source>
</evidence>
<reference evidence="2" key="1">
    <citation type="journal article" date="2023" name="Front. Plant Sci.">
        <title>Chromosomal-level genome assembly of Melastoma candidum provides insights into trichome evolution.</title>
        <authorList>
            <person name="Zhong Y."/>
            <person name="Wu W."/>
            <person name="Sun C."/>
            <person name="Zou P."/>
            <person name="Liu Y."/>
            <person name="Dai S."/>
            <person name="Zhou R."/>
        </authorList>
    </citation>
    <scope>NUCLEOTIDE SEQUENCE [LARGE SCALE GENOMIC DNA]</scope>
</reference>
<evidence type="ECO:0000313" key="1">
    <source>
        <dbReference type="EMBL" id="KAI4383201.1"/>
    </source>
</evidence>
<accession>A0ACB9RY96</accession>
<keyword evidence="2" id="KW-1185">Reference proteome</keyword>
<gene>
    <name evidence="1" type="ORF">MLD38_009068</name>
</gene>
<organism evidence="1 2">
    <name type="scientific">Melastoma candidum</name>
    <dbReference type="NCBI Taxonomy" id="119954"/>
    <lineage>
        <taxon>Eukaryota</taxon>
        <taxon>Viridiplantae</taxon>
        <taxon>Streptophyta</taxon>
        <taxon>Embryophyta</taxon>
        <taxon>Tracheophyta</taxon>
        <taxon>Spermatophyta</taxon>
        <taxon>Magnoliopsida</taxon>
        <taxon>eudicotyledons</taxon>
        <taxon>Gunneridae</taxon>
        <taxon>Pentapetalae</taxon>
        <taxon>rosids</taxon>
        <taxon>malvids</taxon>
        <taxon>Myrtales</taxon>
        <taxon>Melastomataceae</taxon>
        <taxon>Melastomatoideae</taxon>
        <taxon>Melastomateae</taxon>
        <taxon>Melastoma</taxon>
    </lineage>
</organism>
<dbReference type="EMBL" id="CM042882">
    <property type="protein sequence ID" value="KAI4383201.1"/>
    <property type="molecule type" value="Genomic_DNA"/>
</dbReference>